<gene>
    <name evidence="2" type="ORF">PSALAMII_LOCUS2442</name>
</gene>
<accession>A0A9W4IQZ5</accession>
<dbReference type="PROSITE" id="PS50181">
    <property type="entry name" value="FBOX"/>
    <property type="match status" value="1"/>
</dbReference>
<evidence type="ECO:0000259" key="1">
    <source>
        <dbReference type="PROSITE" id="PS50181"/>
    </source>
</evidence>
<reference evidence="2" key="1">
    <citation type="submission" date="2021-07" db="EMBL/GenBank/DDBJ databases">
        <authorList>
            <person name="Branca A.L. A."/>
        </authorList>
    </citation>
    <scope>NUCLEOTIDE SEQUENCE</scope>
</reference>
<dbReference type="InterPro" id="IPR001810">
    <property type="entry name" value="F-box_dom"/>
</dbReference>
<sequence length="657" mass="72605">MAATAGYINMPALRSSNQDYAYGPSPNPVCMEQTTITQAEVAVSTQQISETKLNENTPVANSVPPEILLQIFSLLLPKDFNSARHTCSRWMRVSLNERLLERMLKSAGWWNAWLQDHSKPSAPGRDESHVWRMSRRLATESLLTGRKSRSRPKNLGFVKTAVIDFSGLVGTERKSRAIGPQSKEIESNQPVTSTFSTSSCSNYLLVTTGCIIHVYRLLGRRKDSKDANLVPISTITCPHDVLSTAIDTSTPKPTIAALLSNRVGMLCKLDTTKTKATPHHLFHNICTEEDPPQTVALSPGRPLVAFGCASNIEIHTMNNKRNEVNKPFTLPQPSEVLHFLPSTAEAPKELRLISSLAGPTKCKCPPTPKPQFHFLADVQSFSRRRISHTPSRNMVRATHCHHYHAVPINDGLHMAFVEPQSNLLCIGSDAPIGGLTSLTRSFICIPPFISSKSDKVRPPATFAIASDLRWGLRLVAVYGSRLVLYSIPGDIWNIVRRDREKQVNGVMGDDISRHFCAEADAYMESLDSYQPPPTVWPLQVRGKEIGSVSGVVELSLQCGGGGVRVWAFGKSGKGEVFDVDTGDLKEMAFGVDVGGVKVIEKEMENPVSDNRKRKFEEDVAFAGRYGVRRVEHCRTQGHQRKSSFAACVIDFKIPDLE</sequence>
<protein>
    <recommendedName>
        <fullName evidence="1">F-box domain-containing protein</fullName>
    </recommendedName>
</protein>
<dbReference type="SMART" id="SM00256">
    <property type="entry name" value="FBOX"/>
    <property type="match status" value="1"/>
</dbReference>
<name>A0A9W4IQZ5_9EURO</name>
<dbReference type="Gene3D" id="1.20.1280.50">
    <property type="match status" value="1"/>
</dbReference>
<dbReference type="Pfam" id="PF12937">
    <property type="entry name" value="F-box-like"/>
    <property type="match status" value="1"/>
</dbReference>
<dbReference type="SUPFAM" id="SSF81383">
    <property type="entry name" value="F-box domain"/>
    <property type="match status" value="1"/>
</dbReference>
<dbReference type="EMBL" id="CAJVPD010000110">
    <property type="protein sequence ID" value="CAG8326813.1"/>
    <property type="molecule type" value="Genomic_DNA"/>
</dbReference>
<evidence type="ECO:0000313" key="2">
    <source>
        <dbReference type="EMBL" id="CAG8326813.1"/>
    </source>
</evidence>
<proteinExistence type="predicted"/>
<organism evidence="2 3">
    <name type="scientific">Penicillium salamii</name>
    <dbReference type="NCBI Taxonomy" id="1612424"/>
    <lineage>
        <taxon>Eukaryota</taxon>
        <taxon>Fungi</taxon>
        <taxon>Dikarya</taxon>
        <taxon>Ascomycota</taxon>
        <taxon>Pezizomycotina</taxon>
        <taxon>Eurotiomycetes</taxon>
        <taxon>Eurotiomycetidae</taxon>
        <taxon>Eurotiales</taxon>
        <taxon>Aspergillaceae</taxon>
        <taxon>Penicillium</taxon>
    </lineage>
</organism>
<dbReference type="Proteomes" id="UP001152592">
    <property type="component" value="Unassembled WGS sequence"/>
</dbReference>
<dbReference type="InterPro" id="IPR036047">
    <property type="entry name" value="F-box-like_dom_sf"/>
</dbReference>
<evidence type="ECO:0000313" key="3">
    <source>
        <dbReference type="Proteomes" id="UP001152592"/>
    </source>
</evidence>
<dbReference type="OrthoDB" id="3934549at2759"/>
<comment type="caution">
    <text evidence="2">The sequence shown here is derived from an EMBL/GenBank/DDBJ whole genome shotgun (WGS) entry which is preliminary data.</text>
</comment>
<dbReference type="AlphaFoldDB" id="A0A9W4IQZ5"/>
<feature type="domain" description="F-box" evidence="1">
    <location>
        <begin position="57"/>
        <end position="103"/>
    </location>
</feature>